<dbReference type="EMBL" id="CP008985">
    <property type="protein sequence ID" value="AIN47547.1"/>
    <property type="molecule type" value="Genomic_DNA"/>
</dbReference>
<organism evidence="2 3">
    <name type="scientific">Candidatus Palibaumannia cicadellinicola</name>
    <dbReference type="NCBI Taxonomy" id="186490"/>
    <lineage>
        <taxon>Bacteria</taxon>
        <taxon>Pseudomonadati</taxon>
        <taxon>Pseudomonadota</taxon>
        <taxon>Gammaproteobacteria</taxon>
        <taxon>Candidatus Palibaumannia</taxon>
    </lineage>
</organism>
<keyword evidence="1 2" id="KW-0808">Transferase</keyword>
<dbReference type="OrthoDB" id="5682636at2"/>
<dbReference type="AlphaFoldDB" id="A0A088MZ04"/>
<comment type="function">
    <text evidence="1">Part of the beta sliding clamp loading complex, which hydrolyzes ATP to load the beta clamp onto primed DNA to form the DNA replication pre-initiation complex. DNA polymerase III is a complex, multichain enzyme responsible for most of the replicative synthesis in bacteria. This DNA polymerase also exhibits 3' to 5' exonuclease activity.</text>
</comment>
<dbReference type="KEGG" id="bcib:IM45_1371"/>
<keyword evidence="1 2" id="KW-0548">Nucleotidyltransferase</keyword>
<gene>
    <name evidence="2" type="ORF">IM45_1371</name>
</gene>
<protein>
    <recommendedName>
        <fullName evidence="1">DNA polymerase III subunit psi</fullName>
    </recommendedName>
</protein>
<dbReference type="Gene3D" id="3.40.50.10220">
    <property type="entry name" value="DNA polymerase III, psi subunit"/>
    <property type="match status" value="1"/>
</dbReference>
<dbReference type="RefSeq" id="WP_038499346.1">
    <property type="nucleotide sequence ID" value="NZ_CP008985.1"/>
</dbReference>
<sequence length="133" mass="15327">MTIRRDWQLKQLGIIQWTLWRPQLLQGEVVVTLPAHTNFLFVAIADHLPPPDHPLVADVVRSIPLITKQLLHITPEQLMILPKHLRFHCWWVGLTAIRNLNGISLVTPPLSVLENDAAAKRDLWRQIISIKNH</sequence>
<dbReference type="GO" id="GO:0003887">
    <property type="term" value="F:DNA-directed DNA polymerase activity"/>
    <property type="evidence" value="ECO:0007669"/>
    <property type="project" value="UniProtKB-KW"/>
</dbReference>
<name>A0A088MZ04_9GAMM</name>
<dbReference type="InterPro" id="IPR004615">
    <property type="entry name" value="DNA_pol_III_psi"/>
</dbReference>
<reference evidence="2 3" key="1">
    <citation type="journal article" date="2014" name="MBio">
        <title>Differential genome evolution between companion symbionts in an insect-bacterial symbiosis.</title>
        <authorList>
            <person name="Bennett G.M."/>
            <person name="McCutcheon J.P."/>
            <person name="MacDonald B.R."/>
            <person name="Romanovicz D."/>
            <person name="Moran N.A."/>
        </authorList>
    </citation>
    <scope>NUCLEOTIDE SEQUENCE [LARGE SCALE GENOMIC DNA]</scope>
    <source>
        <strain evidence="2 3">BGSS</strain>
    </source>
</reference>
<keyword evidence="1" id="KW-0239">DNA-directed DNA polymerase</keyword>
<dbReference type="GO" id="GO:0008408">
    <property type="term" value="F:3'-5' exonuclease activity"/>
    <property type="evidence" value="ECO:0007669"/>
    <property type="project" value="InterPro"/>
</dbReference>
<dbReference type="PIRSF" id="PIRSF029225">
    <property type="entry name" value="DNA_pol_III_psi"/>
    <property type="match status" value="1"/>
</dbReference>
<dbReference type="Pfam" id="PF03603">
    <property type="entry name" value="DNA_III_psi"/>
    <property type="match status" value="1"/>
</dbReference>
<evidence type="ECO:0000313" key="2">
    <source>
        <dbReference type="EMBL" id="AIN47547.1"/>
    </source>
</evidence>
<evidence type="ECO:0000256" key="1">
    <source>
        <dbReference type="PIRNR" id="PIRNR029225"/>
    </source>
</evidence>
<dbReference type="GO" id="GO:0006260">
    <property type="term" value="P:DNA replication"/>
    <property type="evidence" value="ECO:0007669"/>
    <property type="project" value="UniProtKB-KW"/>
</dbReference>
<dbReference type="SUPFAM" id="SSF102220">
    <property type="entry name" value="DNA polymerase III psi subunit"/>
    <property type="match status" value="1"/>
</dbReference>
<accession>A0A088MZ04</accession>
<keyword evidence="1" id="KW-0235">DNA replication</keyword>
<proteinExistence type="predicted"/>
<dbReference type="eggNOG" id="COG3050">
    <property type="taxonomic scope" value="Bacteria"/>
</dbReference>
<dbReference type="InterPro" id="IPR036654">
    <property type="entry name" value="DNA_pol_III_psi_sf"/>
</dbReference>
<evidence type="ECO:0000313" key="3">
    <source>
        <dbReference type="Proteomes" id="UP000067325"/>
    </source>
</evidence>
<dbReference type="Proteomes" id="UP000067325">
    <property type="component" value="Chromosome"/>
</dbReference>